<evidence type="ECO:0000256" key="3">
    <source>
        <dbReference type="ARBA" id="ARBA00022763"/>
    </source>
</evidence>
<keyword evidence="7" id="KW-0269">Exonuclease</keyword>
<comment type="subcellular location">
    <subcellularLocation>
        <location evidence="1">Nucleus</location>
    </subcellularLocation>
</comment>
<keyword evidence="7" id="KW-0378">Hydrolase</keyword>
<dbReference type="AlphaFoldDB" id="A0A1D1Z4C4"/>
<dbReference type="GO" id="GO:0003684">
    <property type="term" value="F:damaged DNA binding"/>
    <property type="evidence" value="ECO:0007669"/>
    <property type="project" value="TreeGrafter"/>
</dbReference>
<feature type="domain" description="DNA repair metallo-beta-lactamase" evidence="6">
    <location>
        <begin position="222"/>
        <end position="331"/>
    </location>
</feature>
<evidence type="ECO:0000313" key="7">
    <source>
        <dbReference type="EMBL" id="JAT61750.1"/>
    </source>
</evidence>
<name>A0A1D1Z4C4_9ARAE</name>
<keyword evidence="3" id="KW-0227">DNA damage</keyword>
<dbReference type="GO" id="GO:0006303">
    <property type="term" value="P:double-strand break repair via nonhomologous end joining"/>
    <property type="evidence" value="ECO:0007669"/>
    <property type="project" value="TreeGrafter"/>
</dbReference>
<dbReference type="PANTHER" id="PTHR23240">
    <property type="entry name" value="DNA CROSS-LINK REPAIR PROTEIN PSO2/SNM1-RELATED"/>
    <property type="match status" value="1"/>
</dbReference>
<dbReference type="InterPro" id="IPR036866">
    <property type="entry name" value="RibonucZ/Hydroxyglut_hydro"/>
</dbReference>
<dbReference type="FunFam" id="3.60.15.10:FF:000039">
    <property type="entry name" value="DNA repair metallo-beta-lactamase family protein"/>
    <property type="match status" value="1"/>
</dbReference>
<evidence type="ECO:0000256" key="5">
    <source>
        <dbReference type="ARBA" id="ARBA00023242"/>
    </source>
</evidence>
<dbReference type="FunFam" id="3.40.50.12650:FF:000005">
    <property type="entry name" value="DNA repair metallo-beta-lactamase family protein"/>
    <property type="match status" value="1"/>
</dbReference>
<dbReference type="Pfam" id="PF07522">
    <property type="entry name" value="DRMBL"/>
    <property type="match status" value="1"/>
</dbReference>
<dbReference type="EMBL" id="GDJX01006186">
    <property type="protein sequence ID" value="JAT61750.1"/>
    <property type="molecule type" value="Transcribed_RNA"/>
</dbReference>
<accession>A0A1D1Z4C4</accession>
<gene>
    <name evidence="7" type="primary">DCLRE1B_2</name>
    <name evidence="7" type="ORF">g.42602</name>
</gene>
<protein>
    <submittedName>
        <fullName evidence="7">5' exonuclease Apollo</fullName>
    </submittedName>
</protein>
<keyword evidence="7" id="KW-0540">Nuclease</keyword>
<dbReference type="SUPFAM" id="SSF56281">
    <property type="entry name" value="Metallo-hydrolase/oxidoreductase"/>
    <property type="match status" value="1"/>
</dbReference>
<dbReference type="GO" id="GO:0036297">
    <property type="term" value="P:interstrand cross-link repair"/>
    <property type="evidence" value="ECO:0007669"/>
    <property type="project" value="TreeGrafter"/>
</dbReference>
<organism evidence="7">
    <name type="scientific">Anthurium amnicola</name>
    <dbReference type="NCBI Taxonomy" id="1678845"/>
    <lineage>
        <taxon>Eukaryota</taxon>
        <taxon>Viridiplantae</taxon>
        <taxon>Streptophyta</taxon>
        <taxon>Embryophyta</taxon>
        <taxon>Tracheophyta</taxon>
        <taxon>Spermatophyta</taxon>
        <taxon>Magnoliopsida</taxon>
        <taxon>Liliopsida</taxon>
        <taxon>Araceae</taxon>
        <taxon>Pothoideae</taxon>
        <taxon>Potheae</taxon>
        <taxon>Anthurium</taxon>
    </lineage>
</organism>
<evidence type="ECO:0000256" key="2">
    <source>
        <dbReference type="ARBA" id="ARBA00010304"/>
    </source>
</evidence>
<comment type="similarity">
    <text evidence="2">Belongs to the DNA repair metallo-beta-lactamase (DRMBL) family.</text>
</comment>
<dbReference type="Gene3D" id="3.60.15.10">
    <property type="entry name" value="Ribonuclease Z/Hydroxyacylglutathione hydrolase-like"/>
    <property type="match status" value="1"/>
</dbReference>
<evidence type="ECO:0000259" key="6">
    <source>
        <dbReference type="Pfam" id="PF07522"/>
    </source>
</evidence>
<keyword evidence="5" id="KW-0539">Nucleus</keyword>
<proteinExistence type="inferred from homology"/>
<sequence>MPIEMPKGLPFSVDTWTPASSRKRHHFLTHAHRDHLQGLAAHSSYPIYATRVTKILTLRHSPQIEEELFMEIEIGVTVLVNDPDGHFSVTAFDANHCPGAVMFLFEGEFGNLLHTGDCRLSPDCLQKLPLKYLTKKGSETCLDYLFLDCTFGRSLINIPSKELAIQQVINCIWRHPNAPVVYLACDLLGQEEILVEISRTFGSKIYVDKTKCAECFQVLLLIAPEILSEDASTRFQVFEGFPRLYERASAKLAEARANIQPEPLFIRPSAQWYACDSSPETKKQSTSLSEAQRDEFGVWHVCYSMHSSRQELEWGLQLLRPKWVISTTPPCRAMELEYVRDHCFKTRITADDLIWKLFCVDTAEKSASSPVSLVSEVAVDSSISSSIVKEAATYEEHKQAKKRSLCSDMAPLTMDRPLTLFGRARLGPQDSSTSSDRKTIMSTISSMETSVASSIQGQTTVGEIVHLQEATVSKPAPTSQKGDISNLQFTKTIVRELEVKRDASYVGSSSVYNDSLKKLYRSMNVPIPRPLPSLVELLEASKRAKIGF</sequence>
<dbReference type="InterPro" id="IPR011084">
    <property type="entry name" value="DRMBL"/>
</dbReference>
<evidence type="ECO:0000256" key="1">
    <source>
        <dbReference type="ARBA" id="ARBA00004123"/>
    </source>
</evidence>
<dbReference type="PANTHER" id="PTHR23240:SF31">
    <property type="entry name" value="DNA REPAIR METALLO-BETA-LACTAMASE FAMILY PROTEIN"/>
    <property type="match status" value="1"/>
</dbReference>
<evidence type="ECO:0000256" key="4">
    <source>
        <dbReference type="ARBA" id="ARBA00023204"/>
    </source>
</evidence>
<dbReference type="GO" id="GO:0005634">
    <property type="term" value="C:nucleus"/>
    <property type="evidence" value="ECO:0007669"/>
    <property type="project" value="UniProtKB-SubCell"/>
</dbReference>
<dbReference type="Gene3D" id="3.40.50.12650">
    <property type="match status" value="1"/>
</dbReference>
<keyword evidence="4" id="KW-0234">DNA repair</keyword>
<dbReference type="GO" id="GO:0035312">
    <property type="term" value="F:5'-3' DNA exonuclease activity"/>
    <property type="evidence" value="ECO:0007669"/>
    <property type="project" value="TreeGrafter"/>
</dbReference>
<reference evidence="7" key="1">
    <citation type="submission" date="2015-07" db="EMBL/GenBank/DDBJ databases">
        <title>Transcriptome Assembly of Anthurium amnicola.</title>
        <authorList>
            <person name="Suzuki J."/>
        </authorList>
    </citation>
    <scope>NUCLEOTIDE SEQUENCE</scope>
</reference>